<dbReference type="AlphaFoldDB" id="A0A8H7Z014"/>
<reference evidence="2 3" key="1">
    <citation type="submission" date="2021-01" db="EMBL/GenBank/DDBJ databases">
        <title>Chromosome-level genome assembly of a human fungal pathogen reveals clustering of transcriptionally co-regulated genes.</title>
        <authorList>
            <person name="Voorhies M."/>
            <person name="Cohen S."/>
            <person name="Shea T.P."/>
            <person name="Petrus S."/>
            <person name="Munoz J.F."/>
            <person name="Poplawski S."/>
            <person name="Goldman W.E."/>
            <person name="Michael T."/>
            <person name="Cuomo C.A."/>
            <person name="Sil A."/>
            <person name="Beyhan S."/>
        </authorList>
    </citation>
    <scope>NUCLEOTIDE SEQUENCE [LARGE SCALE GENOMIC DNA]</scope>
    <source>
        <strain evidence="2 3">G184AR</strain>
    </source>
</reference>
<protein>
    <submittedName>
        <fullName evidence="2">Uncharacterized protein</fullName>
    </submittedName>
</protein>
<accession>A0A8H7Z014</accession>
<dbReference type="VEuPathDB" id="FungiDB:I7I52_10883"/>
<dbReference type="EMBL" id="JAEVHI010000002">
    <property type="protein sequence ID" value="KAG5300306.1"/>
    <property type="molecule type" value="Genomic_DNA"/>
</dbReference>
<dbReference type="Proteomes" id="UP000670092">
    <property type="component" value="Unassembled WGS sequence"/>
</dbReference>
<gene>
    <name evidence="2" type="ORF">I7I52_10883</name>
</gene>
<name>A0A8H7Z014_AJECA</name>
<evidence type="ECO:0000313" key="3">
    <source>
        <dbReference type="Proteomes" id="UP000670092"/>
    </source>
</evidence>
<organism evidence="2 3">
    <name type="scientific">Ajellomyces capsulatus</name>
    <name type="common">Darling's disease fungus</name>
    <name type="synonym">Histoplasma capsulatum</name>
    <dbReference type="NCBI Taxonomy" id="5037"/>
    <lineage>
        <taxon>Eukaryota</taxon>
        <taxon>Fungi</taxon>
        <taxon>Dikarya</taxon>
        <taxon>Ascomycota</taxon>
        <taxon>Pezizomycotina</taxon>
        <taxon>Eurotiomycetes</taxon>
        <taxon>Eurotiomycetidae</taxon>
        <taxon>Onygenales</taxon>
        <taxon>Ajellomycetaceae</taxon>
        <taxon>Histoplasma</taxon>
    </lineage>
</organism>
<evidence type="ECO:0000256" key="1">
    <source>
        <dbReference type="SAM" id="MobiDB-lite"/>
    </source>
</evidence>
<comment type="caution">
    <text evidence="2">The sequence shown here is derived from an EMBL/GenBank/DDBJ whole genome shotgun (WGS) entry which is preliminary data.</text>
</comment>
<evidence type="ECO:0000313" key="2">
    <source>
        <dbReference type="EMBL" id="KAG5300306.1"/>
    </source>
</evidence>
<sequence>MPMEEAVGDRTNPPAVPFSSHPLTSPKSHPSMPARYTNSASCHAFHAWRHCSRDSLLPLRR</sequence>
<proteinExistence type="predicted"/>
<feature type="region of interest" description="Disordered" evidence="1">
    <location>
        <begin position="1"/>
        <end position="36"/>
    </location>
</feature>